<keyword evidence="1" id="KW-0812">Transmembrane</keyword>
<accession>K2F5J1</accession>
<name>K2F5J1_9BACT</name>
<evidence type="ECO:0000313" key="3">
    <source>
        <dbReference type="EMBL" id="EKE26356.1"/>
    </source>
</evidence>
<feature type="domain" description="Peptidase C39-like" evidence="2">
    <location>
        <begin position="86"/>
        <end position="230"/>
    </location>
</feature>
<organism evidence="3">
    <name type="scientific">uncultured bacterium</name>
    <name type="common">gcode 4</name>
    <dbReference type="NCBI Taxonomy" id="1234023"/>
    <lineage>
        <taxon>Bacteria</taxon>
        <taxon>environmental samples</taxon>
    </lineage>
</organism>
<dbReference type="EMBL" id="AMFJ01000829">
    <property type="protein sequence ID" value="EKE26356.1"/>
    <property type="molecule type" value="Genomic_DNA"/>
</dbReference>
<protein>
    <recommendedName>
        <fullName evidence="2">Peptidase C39-like domain-containing protein</fullName>
    </recommendedName>
</protein>
<feature type="transmembrane region" description="Helical" evidence="1">
    <location>
        <begin position="6"/>
        <end position="26"/>
    </location>
</feature>
<keyword evidence="1" id="KW-1133">Transmembrane helix</keyword>
<evidence type="ECO:0000259" key="2">
    <source>
        <dbReference type="Pfam" id="PF13529"/>
    </source>
</evidence>
<keyword evidence="1" id="KW-0472">Membrane</keyword>
<evidence type="ECO:0000256" key="1">
    <source>
        <dbReference type="SAM" id="Phobius"/>
    </source>
</evidence>
<proteinExistence type="predicted"/>
<reference evidence="3" key="1">
    <citation type="journal article" date="2012" name="Science">
        <title>Fermentation, hydrogen, and sulfur metabolism in multiple uncultivated bacterial phyla.</title>
        <authorList>
            <person name="Wrighton K.C."/>
            <person name="Thomas B.C."/>
            <person name="Sharon I."/>
            <person name="Miller C.S."/>
            <person name="Castelle C.J."/>
            <person name="VerBerkmoes N.C."/>
            <person name="Wilkins M.J."/>
            <person name="Hettich R.L."/>
            <person name="Lipton M.S."/>
            <person name="Williams K.H."/>
            <person name="Long P.E."/>
            <person name="Banfield J.F."/>
        </authorList>
    </citation>
    <scope>NUCLEOTIDE SEQUENCE [LARGE SCALE GENOMIC DNA]</scope>
</reference>
<dbReference type="InterPro" id="IPR039564">
    <property type="entry name" value="Peptidase_C39-like"/>
</dbReference>
<sequence>MNLKFLKWLVVFVYWSILVLGFLIYLKSFEEKNINWNNKIINDNIWDIKWTINLKKDTIDKTNENIKDNIWISENNIVDSIIINDIPFAPQAPFWNWWNLMNQEWCEEASIIMAMAWVNDKKLTLEEVDSEIKNISNLEIEMFWEYSNTSVSDTAKLIEEYYDFKNYNVINDFTKYDMIKSLEKWNLLIIPVYGRDLKNIYYTTPGPVSHMLVVVWYDPAKNEFITNDPWTKNGKWYRYDEDILFGSIWTYPTTEYKINPPDPNIKRNKSMIEIFKSN</sequence>
<gene>
    <name evidence="3" type="ORF">ACD_4C00313G0003</name>
</gene>
<comment type="caution">
    <text evidence="3">The sequence shown here is derived from an EMBL/GenBank/DDBJ whole genome shotgun (WGS) entry which is preliminary data.</text>
</comment>
<dbReference type="AlphaFoldDB" id="K2F5J1"/>
<dbReference type="Pfam" id="PF13529">
    <property type="entry name" value="Peptidase_C39_2"/>
    <property type="match status" value="1"/>
</dbReference>